<sequence length="369" mass="41484">MKEQESSDQAKALLKKYLEGQCTAAEEQQVLRWFYTLDQSENELSVNENPPDLASRINARLDAQLFDEPVPLKRMSWVRSKWMVAATLITISGFSFWFYQKLSSPTQITLTLAAEVRSHNKTFHNDILPGGHYAKLITPTGKEQQLADPFVQQHNSTTAIAGKNFRVDVPKAGTYMVILEDGTKVWLNSLTQLSYPTHFEADQRQVTLTGEAYFKVAKDASRPFRIHANGTTIEVLGTTFNVNAYQNEVSTSLVEGSVKVLKAGKQTIIKPGEQATTLANDIQVKVSDLAKNTAWQREEFYFDGSNFNDITQQIARWYNVEFKNIEAITNASTYKGSISRNSKLSEVLEILALATGRKFDINGRNVIVQ</sequence>
<evidence type="ECO:0008006" key="6">
    <source>
        <dbReference type="Google" id="ProtNLM"/>
    </source>
</evidence>
<accession>A0A420FHL2</accession>
<keyword evidence="5" id="KW-1185">Reference proteome</keyword>
<dbReference type="InterPro" id="IPR006860">
    <property type="entry name" value="FecR"/>
</dbReference>
<comment type="caution">
    <text evidence="4">The sequence shown here is derived from an EMBL/GenBank/DDBJ whole genome shotgun (WGS) entry which is preliminary data.</text>
</comment>
<keyword evidence="1" id="KW-0472">Membrane</keyword>
<protein>
    <recommendedName>
        <fullName evidence="6">FecR family protein</fullName>
    </recommendedName>
</protein>
<dbReference type="EMBL" id="MCAQ01000027">
    <property type="protein sequence ID" value="RKF32418.1"/>
    <property type="molecule type" value="Genomic_DNA"/>
</dbReference>
<dbReference type="Pfam" id="PF04773">
    <property type="entry name" value="FecR"/>
    <property type="match status" value="1"/>
</dbReference>
<dbReference type="Proteomes" id="UP000286402">
    <property type="component" value="Unassembled WGS sequence"/>
</dbReference>
<feature type="transmembrane region" description="Helical" evidence="1">
    <location>
        <begin position="82"/>
        <end position="99"/>
    </location>
</feature>
<dbReference type="InterPro" id="IPR032508">
    <property type="entry name" value="FecR_C"/>
</dbReference>
<reference evidence="4 5" key="1">
    <citation type="submission" date="2016-07" db="EMBL/GenBank/DDBJ databases">
        <title>Genome analysis of Sphingobacterium siyangense T12B17.</title>
        <authorList>
            <person name="Xu D."/>
            <person name="Su Y."/>
            <person name="Zheng S."/>
        </authorList>
    </citation>
    <scope>NUCLEOTIDE SEQUENCE [LARGE SCALE GENOMIC DNA]</scope>
    <source>
        <strain evidence="4 5">T12B17</strain>
    </source>
</reference>
<dbReference type="Pfam" id="PF16344">
    <property type="entry name" value="FecR_C"/>
    <property type="match status" value="1"/>
</dbReference>
<dbReference type="Gene3D" id="3.55.50.30">
    <property type="match status" value="1"/>
</dbReference>
<dbReference type="PANTHER" id="PTHR30273:SF2">
    <property type="entry name" value="PROTEIN FECR"/>
    <property type="match status" value="1"/>
</dbReference>
<feature type="domain" description="Protein FecR C-terminal" evidence="3">
    <location>
        <begin position="299"/>
        <end position="368"/>
    </location>
</feature>
<name>A0A420FHL2_9SPHI</name>
<evidence type="ECO:0000256" key="1">
    <source>
        <dbReference type="SAM" id="Phobius"/>
    </source>
</evidence>
<evidence type="ECO:0000313" key="4">
    <source>
        <dbReference type="EMBL" id="RKF32418.1"/>
    </source>
</evidence>
<dbReference type="Gene3D" id="2.60.120.1440">
    <property type="match status" value="1"/>
</dbReference>
<dbReference type="AlphaFoldDB" id="A0A420FHL2"/>
<evidence type="ECO:0000259" key="3">
    <source>
        <dbReference type="Pfam" id="PF16344"/>
    </source>
</evidence>
<keyword evidence="1" id="KW-1133">Transmembrane helix</keyword>
<proteinExistence type="predicted"/>
<keyword evidence="1" id="KW-0812">Transmembrane</keyword>
<evidence type="ECO:0000313" key="5">
    <source>
        <dbReference type="Proteomes" id="UP000286402"/>
    </source>
</evidence>
<organism evidence="4 5">
    <name type="scientific">Sphingobacterium siyangense</name>
    <dbReference type="NCBI Taxonomy" id="459529"/>
    <lineage>
        <taxon>Bacteria</taxon>
        <taxon>Pseudomonadati</taxon>
        <taxon>Bacteroidota</taxon>
        <taxon>Sphingobacteriia</taxon>
        <taxon>Sphingobacteriales</taxon>
        <taxon>Sphingobacteriaceae</taxon>
        <taxon>Sphingobacterium</taxon>
    </lineage>
</organism>
<dbReference type="PANTHER" id="PTHR30273">
    <property type="entry name" value="PERIPLASMIC SIGNAL SENSOR AND SIGMA FACTOR ACTIVATOR FECR-RELATED"/>
    <property type="match status" value="1"/>
</dbReference>
<dbReference type="GO" id="GO:0016989">
    <property type="term" value="F:sigma factor antagonist activity"/>
    <property type="evidence" value="ECO:0007669"/>
    <property type="project" value="TreeGrafter"/>
</dbReference>
<dbReference type="RefSeq" id="WP_120335692.1">
    <property type="nucleotide sequence ID" value="NZ_JBPFRJ010000006.1"/>
</dbReference>
<dbReference type="InterPro" id="IPR012373">
    <property type="entry name" value="Ferrdict_sens_TM"/>
</dbReference>
<feature type="domain" description="FecR protein" evidence="2">
    <location>
        <begin position="173"/>
        <end position="259"/>
    </location>
</feature>
<evidence type="ECO:0000259" key="2">
    <source>
        <dbReference type="Pfam" id="PF04773"/>
    </source>
</evidence>
<dbReference type="PIRSF" id="PIRSF018266">
    <property type="entry name" value="FecR"/>
    <property type="match status" value="1"/>
</dbReference>
<gene>
    <name evidence="4" type="ORF">BCY89_14650</name>
</gene>